<gene>
    <name evidence="1" type="ORF">g.43803</name>
</gene>
<protein>
    <submittedName>
        <fullName evidence="1">Uncharacterized protein</fullName>
    </submittedName>
</protein>
<accession>A0A1B6EVS5</accession>
<proteinExistence type="predicted"/>
<reference evidence="1" key="1">
    <citation type="submission" date="2015-11" db="EMBL/GenBank/DDBJ databases">
        <title>De novo transcriptome assembly of four potential Pierce s Disease insect vectors from Arizona vineyards.</title>
        <authorList>
            <person name="Tassone E.E."/>
        </authorList>
    </citation>
    <scope>NUCLEOTIDE SEQUENCE</scope>
</reference>
<name>A0A1B6EVS5_9HEMI</name>
<feature type="non-terminal residue" evidence="1">
    <location>
        <position position="1"/>
    </location>
</feature>
<dbReference type="AlphaFoldDB" id="A0A1B6EVS5"/>
<organism evidence="1">
    <name type="scientific">Cuerna arida</name>
    <dbReference type="NCBI Taxonomy" id="1464854"/>
    <lineage>
        <taxon>Eukaryota</taxon>
        <taxon>Metazoa</taxon>
        <taxon>Ecdysozoa</taxon>
        <taxon>Arthropoda</taxon>
        <taxon>Hexapoda</taxon>
        <taxon>Insecta</taxon>
        <taxon>Pterygota</taxon>
        <taxon>Neoptera</taxon>
        <taxon>Paraneoptera</taxon>
        <taxon>Hemiptera</taxon>
        <taxon>Auchenorrhyncha</taxon>
        <taxon>Membracoidea</taxon>
        <taxon>Cicadellidae</taxon>
        <taxon>Cicadellinae</taxon>
        <taxon>Proconiini</taxon>
        <taxon>Cuerna</taxon>
    </lineage>
</organism>
<dbReference type="EMBL" id="GECZ01027779">
    <property type="protein sequence ID" value="JAS41990.1"/>
    <property type="molecule type" value="Transcribed_RNA"/>
</dbReference>
<sequence length="102" mass="11774">TQGEAKRKMLRRSEEALHKLKYTSDQCIDLAQKTNGAVFSSSNFLKGRPNLRKKFLQVLSNRITDNLTREELVADCTCELEREMIVKPKCIISSRREKETLS</sequence>
<evidence type="ECO:0000313" key="1">
    <source>
        <dbReference type="EMBL" id="JAS41990.1"/>
    </source>
</evidence>